<keyword evidence="3" id="KW-1185">Reference proteome</keyword>
<keyword evidence="2" id="KW-0808">Transferase</keyword>
<dbReference type="PANTHER" id="PTHR30244">
    <property type="entry name" value="TRANSAMINASE"/>
    <property type="match status" value="1"/>
</dbReference>
<sequence>MARRGTIPLIDLQAQHRRIAKRIRDRVMKVLEAGQYVLGPEVAELEAALAARCGTAHAVGLASGTDALLAAFLGERIGRGDAVFLPAYSFVATAGTVVQCGAMPVYVDIDPETFTMDPEDLAAVVDTARAAGRAVPRAVVAVDLFGLPARYDEIAPIAEEAGLFLLADAAQSLGASLDGRPVGSLAHVTATSFYPTKTLAAYGDAGALFTDDPARDAAYRRLRQHGQGPDRTEALEIGMNSRLDTLQAAILLEKLALFDDELAARRRLAARYGERLADLVPRQWVPPNAESAWSVYTVRIEGGPARRDKVRAALQDKGIATGIYYPVPIHQQAAYRRFADRPLPHSERLAAEALALPMHPYLADADVDRVVEALRKALKAN</sequence>
<dbReference type="PIRSF" id="PIRSF000390">
    <property type="entry name" value="PLP_StrS"/>
    <property type="match status" value="1"/>
</dbReference>
<dbReference type="InterPro" id="IPR015422">
    <property type="entry name" value="PyrdxlP-dep_Trfase_small"/>
</dbReference>
<protein>
    <submittedName>
        <fullName evidence="2">DegT/DnrJ/EryC1/StrS family aminotransferase</fullName>
    </submittedName>
</protein>
<evidence type="ECO:0000313" key="2">
    <source>
        <dbReference type="EMBL" id="MFC3229770.1"/>
    </source>
</evidence>
<reference evidence="3" key="1">
    <citation type="journal article" date="2019" name="Int. J. Syst. Evol. Microbiol.">
        <title>The Global Catalogue of Microorganisms (GCM) 10K type strain sequencing project: providing services to taxonomists for standard genome sequencing and annotation.</title>
        <authorList>
            <consortium name="The Broad Institute Genomics Platform"/>
            <consortium name="The Broad Institute Genome Sequencing Center for Infectious Disease"/>
            <person name="Wu L."/>
            <person name="Ma J."/>
        </authorList>
    </citation>
    <scope>NUCLEOTIDE SEQUENCE [LARGE SCALE GENOMIC DNA]</scope>
    <source>
        <strain evidence="3">KCTC 42964</strain>
    </source>
</reference>
<comment type="caution">
    <text evidence="2">The sequence shown here is derived from an EMBL/GenBank/DDBJ whole genome shotgun (WGS) entry which is preliminary data.</text>
</comment>
<accession>A0ABV7L5Y6</accession>
<dbReference type="PANTHER" id="PTHR30244:SF42">
    <property type="entry name" value="UDP-2-ACETAMIDO-2-DEOXY-3-OXO-D-GLUCURONATE AMINOTRANSFERASE"/>
    <property type="match status" value="1"/>
</dbReference>
<dbReference type="InterPro" id="IPR015424">
    <property type="entry name" value="PyrdxlP-dep_Trfase"/>
</dbReference>
<dbReference type="EMBL" id="JBHRTR010000034">
    <property type="protein sequence ID" value="MFC3229770.1"/>
    <property type="molecule type" value="Genomic_DNA"/>
</dbReference>
<dbReference type="SUPFAM" id="SSF53383">
    <property type="entry name" value="PLP-dependent transferases"/>
    <property type="match status" value="1"/>
</dbReference>
<dbReference type="Gene3D" id="3.40.640.10">
    <property type="entry name" value="Type I PLP-dependent aspartate aminotransferase-like (Major domain)"/>
    <property type="match status" value="1"/>
</dbReference>
<evidence type="ECO:0000256" key="1">
    <source>
        <dbReference type="RuleBase" id="RU004508"/>
    </source>
</evidence>
<dbReference type="InterPro" id="IPR000653">
    <property type="entry name" value="DegT/StrS_aminotransferase"/>
</dbReference>
<dbReference type="Pfam" id="PF01041">
    <property type="entry name" value="DegT_DnrJ_EryC1"/>
    <property type="match status" value="1"/>
</dbReference>
<proteinExistence type="inferred from homology"/>
<dbReference type="GO" id="GO:0008483">
    <property type="term" value="F:transaminase activity"/>
    <property type="evidence" value="ECO:0007669"/>
    <property type="project" value="UniProtKB-KW"/>
</dbReference>
<evidence type="ECO:0000313" key="3">
    <source>
        <dbReference type="Proteomes" id="UP001595528"/>
    </source>
</evidence>
<keyword evidence="2" id="KW-0032">Aminotransferase</keyword>
<name>A0ABV7L5Y6_9PROT</name>
<dbReference type="Proteomes" id="UP001595528">
    <property type="component" value="Unassembled WGS sequence"/>
</dbReference>
<dbReference type="InterPro" id="IPR015421">
    <property type="entry name" value="PyrdxlP-dep_Trfase_major"/>
</dbReference>
<dbReference type="CDD" id="cd00616">
    <property type="entry name" value="AHBA_syn"/>
    <property type="match status" value="1"/>
</dbReference>
<dbReference type="Gene3D" id="3.90.1150.10">
    <property type="entry name" value="Aspartate Aminotransferase, domain 1"/>
    <property type="match status" value="1"/>
</dbReference>
<gene>
    <name evidence="2" type="ORF">ACFOGJ_21150</name>
</gene>
<organism evidence="2 3">
    <name type="scientific">Marinibaculum pumilum</name>
    <dbReference type="NCBI Taxonomy" id="1766165"/>
    <lineage>
        <taxon>Bacteria</taxon>
        <taxon>Pseudomonadati</taxon>
        <taxon>Pseudomonadota</taxon>
        <taxon>Alphaproteobacteria</taxon>
        <taxon>Rhodospirillales</taxon>
        <taxon>Rhodospirillaceae</taxon>
        <taxon>Marinibaculum</taxon>
    </lineage>
</organism>
<keyword evidence="1" id="KW-0663">Pyridoxal phosphate</keyword>
<comment type="similarity">
    <text evidence="1">Belongs to the DegT/DnrJ/EryC1 family.</text>
</comment>
<dbReference type="RefSeq" id="WP_379904284.1">
    <property type="nucleotide sequence ID" value="NZ_JBHRTR010000034.1"/>
</dbReference>